<dbReference type="CDD" id="cd09274">
    <property type="entry name" value="RNase_HI_RT_Ty3"/>
    <property type="match status" value="1"/>
</dbReference>
<organism evidence="13 14">
    <name type="scientific">Tenebrio molitor</name>
    <name type="common">Yellow mealworm beetle</name>
    <dbReference type="NCBI Taxonomy" id="7067"/>
    <lineage>
        <taxon>Eukaryota</taxon>
        <taxon>Metazoa</taxon>
        <taxon>Ecdysozoa</taxon>
        <taxon>Arthropoda</taxon>
        <taxon>Hexapoda</taxon>
        <taxon>Insecta</taxon>
        <taxon>Pterygota</taxon>
        <taxon>Neoptera</taxon>
        <taxon>Endopterygota</taxon>
        <taxon>Coleoptera</taxon>
        <taxon>Polyphaga</taxon>
        <taxon>Cucujiformia</taxon>
        <taxon>Tenebrionidae</taxon>
        <taxon>Tenebrio</taxon>
    </lineage>
</organism>
<feature type="region of interest" description="Disordered" evidence="10">
    <location>
        <begin position="1293"/>
        <end position="1315"/>
    </location>
</feature>
<dbReference type="InterPro" id="IPR036397">
    <property type="entry name" value="RNaseH_sf"/>
</dbReference>
<name>A0A8J6HVY0_TENMO</name>
<feature type="region of interest" description="Disordered" evidence="10">
    <location>
        <begin position="1445"/>
        <end position="1479"/>
    </location>
</feature>
<feature type="domain" description="Integrase catalytic" evidence="12">
    <location>
        <begin position="697"/>
        <end position="861"/>
    </location>
</feature>
<keyword evidence="4" id="KW-0548">Nucleotidyltransferase</keyword>
<dbReference type="InterPro" id="IPR012337">
    <property type="entry name" value="RNaseH-like_sf"/>
</dbReference>
<proteinExistence type="predicted"/>
<protein>
    <recommendedName>
        <fullName evidence="1">RNA-directed DNA polymerase</fullName>
        <ecNumber evidence="1">2.7.7.49</ecNumber>
    </recommendedName>
</protein>
<dbReference type="InterPro" id="IPR041588">
    <property type="entry name" value="Integrase_H2C2"/>
</dbReference>
<dbReference type="GO" id="GO:0015074">
    <property type="term" value="P:DNA integration"/>
    <property type="evidence" value="ECO:0007669"/>
    <property type="project" value="InterPro"/>
</dbReference>
<keyword evidence="7" id="KW-0378">Hydrolase</keyword>
<dbReference type="InterPro" id="IPR001584">
    <property type="entry name" value="Integrase_cat-core"/>
</dbReference>
<keyword evidence="2" id="KW-0645">Protease</keyword>
<keyword evidence="5" id="KW-0540">Nuclease</keyword>
<evidence type="ECO:0000256" key="9">
    <source>
        <dbReference type="ARBA" id="ARBA00023268"/>
    </source>
</evidence>
<dbReference type="GO" id="GO:0003676">
    <property type="term" value="F:nucleic acid binding"/>
    <property type="evidence" value="ECO:0007669"/>
    <property type="project" value="InterPro"/>
</dbReference>
<evidence type="ECO:0000256" key="2">
    <source>
        <dbReference type="ARBA" id="ARBA00022670"/>
    </source>
</evidence>
<keyword evidence="14" id="KW-1185">Reference proteome</keyword>
<dbReference type="InterPro" id="IPR050951">
    <property type="entry name" value="Retrovirus_Pol_polyprotein"/>
</dbReference>
<dbReference type="PROSITE" id="PS50994">
    <property type="entry name" value="INTEGRASE"/>
    <property type="match status" value="1"/>
</dbReference>
<feature type="compositionally biased region" description="Basic and acidic residues" evidence="10">
    <location>
        <begin position="1301"/>
        <end position="1315"/>
    </location>
</feature>
<gene>
    <name evidence="13" type="ORF">GEV33_001965</name>
</gene>
<evidence type="ECO:0000259" key="12">
    <source>
        <dbReference type="PROSITE" id="PS50994"/>
    </source>
</evidence>
<keyword evidence="8" id="KW-0695">RNA-directed DNA polymerase</keyword>
<dbReference type="GO" id="GO:0042575">
    <property type="term" value="C:DNA polymerase complex"/>
    <property type="evidence" value="ECO:0007669"/>
    <property type="project" value="UniProtKB-ARBA"/>
</dbReference>
<dbReference type="GO" id="GO:0008233">
    <property type="term" value="F:peptidase activity"/>
    <property type="evidence" value="ECO:0007669"/>
    <property type="project" value="UniProtKB-KW"/>
</dbReference>
<dbReference type="GO" id="GO:0003964">
    <property type="term" value="F:RNA-directed DNA polymerase activity"/>
    <property type="evidence" value="ECO:0007669"/>
    <property type="project" value="UniProtKB-KW"/>
</dbReference>
<dbReference type="Gene3D" id="3.10.20.370">
    <property type="match status" value="1"/>
</dbReference>
<dbReference type="PROSITE" id="PS50878">
    <property type="entry name" value="RT_POL"/>
    <property type="match status" value="1"/>
</dbReference>
<dbReference type="SUPFAM" id="SSF56672">
    <property type="entry name" value="DNA/RNA polymerases"/>
    <property type="match status" value="1"/>
</dbReference>
<evidence type="ECO:0000256" key="1">
    <source>
        <dbReference type="ARBA" id="ARBA00012493"/>
    </source>
</evidence>
<dbReference type="PANTHER" id="PTHR37984:SF5">
    <property type="entry name" value="PROTEIN NYNRIN-LIKE"/>
    <property type="match status" value="1"/>
</dbReference>
<dbReference type="Pfam" id="PF17921">
    <property type="entry name" value="Integrase_H2C2"/>
    <property type="match status" value="1"/>
</dbReference>
<dbReference type="Gene3D" id="1.10.340.70">
    <property type="match status" value="1"/>
</dbReference>
<accession>A0A8J6HVY0</accession>
<keyword evidence="3" id="KW-0808">Transferase</keyword>
<dbReference type="GO" id="GO:0006508">
    <property type="term" value="P:proteolysis"/>
    <property type="evidence" value="ECO:0007669"/>
    <property type="project" value="UniProtKB-KW"/>
</dbReference>
<evidence type="ECO:0000256" key="8">
    <source>
        <dbReference type="ARBA" id="ARBA00022918"/>
    </source>
</evidence>
<dbReference type="Pfam" id="PF17919">
    <property type="entry name" value="RT_RNaseH_2"/>
    <property type="match status" value="1"/>
</dbReference>
<reference evidence="13" key="1">
    <citation type="journal article" date="2020" name="J Insects Food Feed">
        <title>The yellow mealworm (Tenebrio molitor) genome: a resource for the emerging insects as food and feed industry.</title>
        <authorList>
            <person name="Eriksson T."/>
            <person name="Andere A."/>
            <person name="Kelstrup H."/>
            <person name="Emery V."/>
            <person name="Picard C."/>
        </authorList>
    </citation>
    <scope>NUCLEOTIDE SEQUENCE</scope>
    <source>
        <strain evidence="13">Stoneville</strain>
        <tissue evidence="13">Whole head</tissue>
    </source>
</reference>
<sequence>MTSSPYLIRSQLNPSILGFIATTKLIASRLQRMARRWYDAQDHPGMNWRDMRAQLVKQFHKPLPFAKLLREAALYEAQPGQDLSIVSVDRVKPAFLLKDYVITQGGAMHGNRVASTGTVNIHVHVGEASARLRVVVVNDDQLMHDCIIGAEILNLPDVLLVKVEDKCAIHCGNVSPIDKTKCLDLLNEFNDRITTSMANLGKTNSAQSVIKCITDEPVIYHPYRLPEAETKILQGIIDELLNNEIIRESNSPYASPILLVKKKTGDYRMCVEYRRLNAATIKDKYPLPLIDKQLDRLGGNHYFTTLDVASGFYQVPVEEDSIAKTAFVTPESHYEFLRMPFGLTNASVFQRLMNNVLGPLKNTFAFPYIDDMIIPSATVEQGLDRLRLVLEAMRKHNLTIKLDYARIAEQEHAFQTVKEMLTSTPVLAIFDPHLPTELHTDGSSAGLGAILFQEHNGKQRVVAYFKSKQTTIDQRQYHSYELGAITVVYALKHFRVYLLGLHFTVVTDCNALRTTFSKKDFILRVRRWWLEIQDYSFEIKYRPGTHMNHVDALRRYPTNDIEVNSVDLTESDWLVAAQLQDEQLLRIRQILQAKIVNSETTQYFDNYEVRTNKVYRVLGDGSKLWVVPKEARWQILRLCHDQAGHFGIEHTIRRIQLNYWFPKMGRFVTKYVKAWLNCAYYKQSAGKKQGKLHPIEKLSIPFHTIHIDHVRPLETSMSCKKFLLVIVDAFMKFTIMEAVKSTKVKIVIRVLQTVMCIFGVPSHIISDRGSAFTSKTFNIFCKSYGIRHISNTKSINTPPVKALFGYQTKTTAETVLLNSLQSGVEQIDMDDLRGQYDKNRWEADKYKMSDLVLVQIISEANTDTSKKLLPKYKGPFRVVRVLLRSGRLTRRHRKGRLVVAVERRKPWITVQKMFAGRRGNKDYTKPGLSSVATWLLETVLRGRGPGASGFESHRGGEDFFEGRNLRRAMDVCVCLSGADGRVVEGRATLFRHHREVSRVRIPGRMGLPWMLCVVVFVLCRPEKAEERGWAWVAGESTPEPRRTTGKNGRTHIAVAVKGIVNPILKLPSEKCLPVPVCRDNSCKQPFFKNTHYPCRITFNFGQVVKGERLKKNNRYQKRLQVEMPWAKREKKKGRATGGIIREGNVHIGNEWWKILTVHSKEMRITTRRVENTMKKDREECMLVGGDFNGGKRRMERLMLWIEENGWEVLNGNKQGDEEGEMTYYLLIPTTLEVDEGKDLGKGVFAEAGNVSVGIGTLEGLAYKIIWSWLREWRRNKIDRIRFLEVKRRHRERCREKKKQKREREEKEIKEIRTERESEREMKEMMRNLGKYVRKKKLEVNVEKTKMMVFNKRKRKNEESEWKWEESKIERVSEFKYLGYTFNERATDKAQVREVVRKTNKVVGCVWGIGETKWEGEFGRRIMMFECMVENVLMYGAEIWHRRNRRRETPGCSEETVQEEQAQSERGKESGKRKEKERDEKERKKYCRGNGYASEEVERLRAKGRWMCAELNERDRDTDKQESRYNREYERCMTEDVPVYLGRESAKGRKMMARFRCGNEERENRYCTEGEERRCRMCQAGE</sequence>
<dbReference type="Pfam" id="PF00665">
    <property type="entry name" value="rve"/>
    <property type="match status" value="1"/>
</dbReference>
<dbReference type="GO" id="GO:0004519">
    <property type="term" value="F:endonuclease activity"/>
    <property type="evidence" value="ECO:0007669"/>
    <property type="project" value="UniProtKB-KW"/>
</dbReference>
<evidence type="ECO:0000313" key="13">
    <source>
        <dbReference type="EMBL" id="KAH0820826.1"/>
    </source>
</evidence>
<evidence type="ECO:0000256" key="10">
    <source>
        <dbReference type="SAM" id="MobiDB-lite"/>
    </source>
</evidence>
<dbReference type="Proteomes" id="UP000719412">
    <property type="component" value="Unassembled WGS sequence"/>
</dbReference>
<dbReference type="SUPFAM" id="SSF53098">
    <property type="entry name" value="Ribonuclease H-like"/>
    <property type="match status" value="1"/>
</dbReference>
<dbReference type="EMBL" id="JABDTM020010664">
    <property type="protein sequence ID" value="KAH0820826.1"/>
    <property type="molecule type" value="Genomic_DNA"/>
</dbReference>
<dbReference type="InterPro" id="IPR041577">
    <property type="entry name" value="RT_RNaseH_2"/>
</dbReference>
<comment type="caution">
    <text evidence="13">The sequence shown here is derived from an EMBL/GenBank/DDBJ whole genome shotgun (WGS) entry which is preliminary data.</text>
</comment>
<dbReference type="FunFam" id="3.10.10.10:FF:000007">
    <property type="entry name" value="Retrovirus-related Pol polyprotein from transposon 17.6-like Protein"/>
    <property type="match status" value="1"/>
</dbReference>
<dbReference type="Gene3D" id="3.10.10.10">
    <property type="entry name" value="HIV Type 1 Reverse Transcriptase, subunit A, domain 1"/>
    <property type="match status" value="1"/>
</dbReference>
<dbReference type="CDD" id="cd01647">
    <property type="entry name" value="RT_LTR"/>
    <property type="match status" value="1"/>
</dbReference>
<evidence type="ECO:0000256" key="5">
    <source>
        <dbReference type="ARBA" id="ARBA00022722"/>
    </source>
</evidence>
<dbReference type="InterPro" id="IPR000477">
    <property type="entry name" value="RT_dom"/>
</dbReference>
<dbReference type="Gene3D" id="3.30.70.270">
    <property type="match status" value="1"/>
</dbReference>
<dbReference type="EC" id="2.7.7.49" evidence="1"/>
<dbReference type="InterPro" id="IPR043502">
    <property type="entry name" value="DNA/RNA_pol_sf"/>
</dbReference>
<reference evidence="13" key="2">
    <citation type="submission" date="2021-08" db="EMBL/GenBank/DDBJ databases">
        <authorList>
            <person name="Eriksson T."/>
        </authorList>
    </citation>
    <scope>NUCLEOTIDE SEQUENCE</scope>
    <source>
        <strain evidence="13">Stoneville</strain>
        <tissue evidence="13">Whole head</tissue>
    </source>
</reference>
<keyword evidence="9" id="KW-0511">Multifunctional enzyme</keyword>
<evidence type="ECO:0000256" key="7">
    <source>
        <dbReference type="ARBA" id="ARBA00022801"/>
    </source>
</evidence>
<dbReference type="InterPro" id="IPR043128">
    <property type="entry name" value="Rev_trsase/Diguanyl_cyclase"/>
</dbReference>
<evidence type="ECO:0000256" key="3">
    <source>
        <dbReference type="ARBA" id="ARBA00022679"/>
    </source>
</evidence>
<dbReference type="Pfam" id="PF00078">
    <property type="entry name" value="RVT_1"/>
    <property type="match status" value="1"/>
</dbReference>
<feature type="compositionally biased region" description="Basic and acidic residues" evidence="10">
    <location>
        <begin position="1462"/>
        <end position="1479"/>
    </location>
</feature>
<dbReference type="PANTHER" id="PTHR37984">
    <property type="entry name" value="PROTEIN CBG26694"/>
    <property type="match status" value="1"/>
</dbReference>
<keyword evidence="6" id="KW-0255">Endonuclease</keyword>
<evidence type="ECO:0000313" key="14">
    <source>
        <dbReference type="Proteomes" id="UP000719412"/>
    </source>
</evidence>
<evidence type="ECO:0000259" key="11">
    <source>
        <dbReference type="PROSITE" id="PS50878"/>
    </source>
</evidence>
<dbReference type="Gene3D" id="3.30.420.10">
    <property type="entry name" value="Ribonuclease H-like superfamily/Ribonuclease H"/>
    <property type="match status" value="1"/>
</dbReference>
<feature type="domain" description="Reverse transcriptase" evidence="11">
    <location>
        <begin position="241"/>
        <end position="451"/>
    </location>
</feature>
<evidence type="ECO:0000256" key="4">
    <source>
        <dbReference type="ARBA" id="ARBA00022695"/>
    </source>
</evidence>
<evidence type="ECO:0000256" key="6">
    <source>
        <dbReference type="ARBA" id="ARBA00022759"/>
    </source>
</evidence>